<dbReference type="EMBL" id="JANJYJ010000007">
    <property type="protein sequence ID" value="KAK3199168.1"/>
    <property type="molecule type" value="Genomic_DNA"/>
</dbReference>
<protein>
    <recommendedName>
        <fullName evidence="1">Reverse transcriptase zinc-binding domain-containing protein</fullName>
    </recommendedName>
</protein>
<organism evidence="2 3">
    <name type="scientific">Dipteronia sinensis</name>
    <dbReference type="NCBI Taxonomy" id="43782"/>
    <lineage>
        <taxon>Eukaryota</taxon>
        <taxon>Viridiplantae</taxon>
        <taxon>Streptophyta</taxon>
        <taxon>Embryophyta</taxon>
        <taxon>Tracheophyta</taxon>
        <taxon>Spermatophyta</taxon>
        <taxon>Magnoliopsida</taxon>
        <taxon>eudicotyledons</taxon>
        <taxon>Gunneridae</taxon>
        <taxon>Pentapetalae</taxon>
        <taxon>rosids</taxon>
        <taxon>malvids</taxon>
        <taxon>Sapindales</taxon>
        <taxon>Sapindaceae</taxon>
        <taxon>Hippocastanoideae</taxon>
        <taxon>Acereae</taxon>
        <taxon>Dipteronia</taxon>
    </lineage>
</organism>
<feature type="domain" description="Reverse transcriptase zinc-binding" evidence="1">
    <location>
        <begin position="29"/>
        <end position="94"/>
    </location>
</feature>
<keyword evidence="3" id="KW-1185">Reference proteome</keyword>
<evidence type="ECO:0000313" key="2">
    <source>
        <dbReference type="EMBL" id="KAK3199168.1"/>
    </source>
</evidence>
<dbReference type="AlphaFoldDB" id="A0AAE0A1N6"/>
<proteinExistence type="predicted"/>
<evidence type="ECO:0000259" key="1">
    <source>
        <dbReference type="Pfam" id="PF13966"/>
    </source>
</evidence>
<dbReference type="Pfam" id="PF13966">
    <property type="entry name" value="zf-RVT"/>
    <property type="match status" value="1"/>
</dbReference>
<dbReference type="Proteomes" id="UP001281410">
    <property type="component" value="Unassembled WGS sequence"/>
</dbReference>
<name>A0AAE0A1N6_9ROSI</name>
<sequence length="130" mass="14885">MITDLERDSMDWDIPKSFRASHPDVASEIEKVVASFIPPSRSVLIWHLFHGKIPTDIALRARGYISPSRCRFCCAAEEDLKHLFLDYPFVRGLWNAVSSTFGRKLKLDGTCLDLWQEAMRVVFSTQLKAL</sequence>
<evidence type="ECO:0000313" key="3">
    <source>
        <dbReference type="Proteomes" id="UP001281410"/>
    </source>
</evidence>
<dbReference type="InterPro" id="IPR026960">
    <property type="entry name" value="RVT-Znf"/>
</dbReference>
<gene>
    <name evidence="2" type="ORF">Dsin_022583</name>
</gene>
<comment type="caution">
    <text evidence="2">The sequence shown here is derived from an EMBL/GenBank/DDBJ whole genome shotgun (WGS) entry which is preliminary data.</text>
</comment>
<reference evidence="2" key="1">
    <citation type="journal article" date="2023" name="Plant J.">
        <title>Genome sequences and population genomics provide insights into the demographic history, inbreeding, and mutation load of two 'living fossil' tree species of Dipteronia.</title>
        <authorList>
            <person name="Feng Y."/>
            <person name="Comes H.P."/>
            <person name="Chen J."/>
            <person name="Zhu S."/>
            <person name="Lu R."/>
            <person name="Zhang X."/>
            <person name="Li P."/>
            <person name="Qiu J."/>
            <person name="Olsen K.M."/>
            <person name="Qiu Y."/>
        </authorList>
    </citation>
    <scope>NUCLEOTIDE SEQUENCE</scope>
    <source>
        <tissue evidence="2">Leaf</tissue>
    </source>
</reference>
<accession>A0AAE0A1N6</accession>